<evidence type="ECO:0000259" key="3">
    <source>
        <dbReference type="SMART" id="SM00363"/>
    </source>
</evidence>
<reference evidence="4 5" key="1">
    <citation type="submission" date="2024-01" db="EMBL/GenBank/DDBJ databases">
        <title>Mesobacterium rodlantinim sp. nov., isolated from shallow sea hydrothermal systems off Kueishantao Island.</title>
        <authorList>
            <person name="Su Z."/>
            <person name="Tang K."/>
        </authorList>
    </citation>
    <scope>NUCLEOTIDE SEQUENCE [LARGE SCALE GENOMIC DNA]</scope>
    <source>
        <strain evidence="4 5">TK19101</strain>
    </source>
</reference>
<sequence length="126" mass="13842">MSDAPARIRIDKWLWQARFFKTRGLSAKVVQAGHCRVNGLHIAKPAFNVGPGDVLTFPQGLDVRVIRIVALGTRRGPAPEAQTLYEDLAPPPPRDAEPAIPSFDGGGRPTKKDRRKLPQARTLTLD</sequence>
<feature type="compositionally biased region" description="Basic residues" evidence="2">
    <location>
        <begin position="109"/>
        <end position="118"/>
    </location>
</feature>
<evidence type="ECO:0000313" key="4">
    <source>
        <dbReference type="EMBL" id="MEC3859949.1"/>
    </source>
</evidence>
<dbReference type="EMBL" id="JAYLLH010000002">
    <property type="protein sequence ID" value="MEC3859949.1"/>
    <property type="molecule type" value="Genomic_DNA"/>
</dbReference>
<evidence type="ECO:0000256" key="2">
    <source>
        <dbReference type="SAM" id="MobiDB-lite"/>
    </source>
</evidence>
<dbReference type="CDD" id="cd00165">
    <property type="entry name" value="S4"/>
    <property type="match status" value="1"/>
</dbReference>
<dbReference type="RefSeq" id="WP_326295539.1">
    <property type="nucleotide sequence ID" value="NZ_JAYLLH010000002.1"/>
</dbReference>
<gene>
    <name evidence="4" type="ORF">VK792_01510</name>
</gene>
<dbReference type="PROSITE" id="PS50889">
    <property type="entry name" value="S4"/>
    <property type="match status" value="1"/>
</dbReference>
<dbReference type="Proteomes" id="UP001348149">
    <property type="component" value="Unassembled WGS sequence"/>
</dbReference>
<dbReference type="SMART" id="SM00363">
    <property type="entry name" value="S4"/>
    <property type="match status" value="1"/>
</dbReference>
<dbReference type="SUPFAM" id="SSF55174">
    <property type="entry name" value="Alpha-L RNA-binding motif"/>
    <property type="match status" value="1"/>
</dbReference>
<comment type="caution">
    <text evidence="4">The sequence shown here is derived from an EMBL/GenBank/DDBJ whole genome shotgun (WGS) entry which is preliminary data.</text>
</comment>
<name>A0ABU6HBV5_9RHOB</name>
<keyword evidence="1" id="KW-0694">RNA-binding</keyword>
<proteinExistence type="predicted"/>
<feature type="domain" description="RNA-binding S4" evidence="3">
    <location>
        <begin position="8"/>
        <end position="73"/>
    </location>
</feature>
<dbReference type="Gene3D" id="3.10.290.10">
    <property type="entry name" value="RNA-binding S4 domain"/>
    <property type="match status" value="1"/>
</dbReference>
<dbReference type="Pfam" id="PF01479">
    <property type="entry name" value="S4"/>
    <property type="match status" value="1"/>
</dbReference>
<evidence type="ECO:0000256" key="1">
    <source>
        <dbReference type="PROSITE-ProRule" id="PRU00182"/>
    </source>
</evidence>
<dbReference type="InterPro" id="IPR002942">
    <property type="entry name" value="S4_RNA-bd"/>
</dbReference>
<evidence type="ECO:0000313" key="5">
    <source>
        <dbReference type="Proteomes" id="UP001348149"/>
    </source>
</evidence>
<keyword evidence="5" id="KW-1185">Reference proteome</keyword>
<protein>
    <submittedName>
        <fullName evidence="4">RNA-binding S4 domain-containing protein</fullName>
    </submittedName>
</protein>
<dbReference type="InterPro" id="IPR036986">
    <property type="entry name" value="S4_RNA-bd_sf"/>
</dbReference>
<feature type="region of interest" description="Disordered" evidence="2">
    <location>
        <begin position="79"/>
        <end position="126"/>
    </location>
</feature>
<accession>A0ABU6HBV5</accession>
<organism evidence="4 5">
    <name type="scientific">Mesobacterium hydrothermale</name>
    <dbReference type="NCBI Taxonomy" id="3111907"/>
    <lineage>
        <taxon>Bacteria</taxon>
        <taxon>Pseudomonadati</taxon>
        <taxon>Pseudomonadota</taxon>
        <taxon>Alphaproteobacteria</taxon>
        <taxon>Rhodobacterales</taxon>
        <taxon>Roseobacteraceae</taxon>
        <taxon>Mesobacterium</taxon>
    </lineage>
</organism>